<dbReference type="Gene3D" id="3.90.1640.30">
    <property type="match status" value="1"/>
</dbReference>
<feature type="domain" description="DHHA1" evidence="7">
    <location>
        <begin position="346"/>
        <end position="439"/>
    </location>
</feature>
<dbReference type="Pfam" id="PF17768">
    <property type="entry name" value="RecJ_OB"/>
    <property type="match status" value="1"/>
</dbReference>
<dbReference type="Proteomes" id="UP000051291">
    <property type="component" value="Unassembled WGS sequence"/>
</dbReference>
<comment type="caution">
    <text evidence="10">The sequence shown here is derived from an EMBL/GenBank/DDBJ whole genome shotgun (WGS) entry which is preliminary data.</text>
</comment>
<dbReference type="AlphaFoldDB" id="A0A0R1ZEY2"/>
<proteinExistence type="inferred from homology"/>
<evidence type="ECO:0000259" key="6">
    <source>
        <dbReference type="Pfam" id="PF01368"/>
    </source>
</evidence>
<keyword evidence="4" id="KW-0378">Hydrolase</keyword>
<keyword evidence="5 10" id="KW-0269">Exonuclease</keyword>
<organism evidence="10 11">
    <name type="scientific">Ligilactobacillus araffinosus DSM 20653</name>
    <dbReference type="NCBI Taxonomy" id="1423820"/>
    <lineage>
        <taxon>Bacteria</taxon>
        <taxon>Bacillati</taxon>
        <taxon>Bacillota</taxon>
        <taxon>Bacilli</taxon>
        <taxon>Lactobacillales</taxon>
        <taxon>Lactobacillaceae</taxon>
        <taxon>Ligilactobacillus</taxon>
    </lineage>
</organism>
<dbReference type="NCBIfam" id="TIGR00644">
    <property type="entry name" value="recJ"/>
    <property type="match status" value="1"/>
</dbReference>
<reference evidence="10 11" key="1">
    <citation type="journal article" date="2015" name="Genome Announc.">
        <title>Expanding the biotechnology potential of lactobacilli through comparative genomics of 213 strains and associated genera.</title>
        <authorList>
            <person name="Sun Z."/>
            <person name="Harris H.M."/>
            <person name="McCann A."/>
            <person name="Guo C."/>
            <person name="Argimon S."/>
            <person name="Zhang W."/>
            <person name="Yang X."/>
            <person name="Jeffery I.B."/>
            <person name="Cooney J.C."/>
            <person name="Kagawa T.F."/>
            <person name="Liu W."/>
            <person name="Song Y."/>
            <person name="Salvetti E."/>
            <person name="Wrobel A."/>
            <person name="Rasinkangas P."/>
            <person name="Parkhill J."/>
            <person name="Rea M.C."/>
            <person name="O'Sullivan O."/>
            <person name="Ritari J."/>
            <person name="Douillard F.P."/>
            <person name="Paul Ross R."/>
            <person name="Yang R."/>
            <person name="Briner A.E."/>
            <person name="Felis G.E."/>
            <person name="de Vos W.M."/>
            <person name="Barrangou R."/>
            <person name="Klaenhammer T.R."/>
            <person name="Caufield P.W."/>
            <person name="Cui Y."/>
            <person name="Zhang H."/>
            <person name="O'Toole P.W."/>
        </authorList>
    </citation>
    <scope>NUCLEOTIDE SEQUENCE [LARGE SCALE GENOMIC DNA]</scope>
    <source>
        <strain evidence="10 11">DSM 20653</strain>
    </source>
</reference>
<dbReference type="InterPro" id="IPR051673">
    <property type="entry name" value="SSDNA_exonuclease_RecJ"/>
</dbReference>
<feature type="domain" description="Single-stranded-DNA-specific exonuclease RecJ C-terminal" evidence="8">
    <location>
        <begin position="579"/>
        <end position="768"/>
    </location>
</feature>
<evidence type="ECO:0000259" key="9">
    <source>
        <dbReference type="Pfam" id="PF17768"/>
    </source>
</evidence>
<evidence type="ECO:0000259" key="8">
    <source>
        <dbReference type="Pfam" id="PF10141"/>
    </source>
</evidence>
<dbReference type="GO" id="GO:0006281">
    <property type="term" value="P:DNA repair"/>
    <property type="evidence" value="ECO:0007669"/>
    <property type="project" value="InterPro"/>
</dbReference>
<dbReference type="GO" id="GO:0003676">
    <property type="term" value="F:nucleic acid binding"/>
    <property type="evidence" value="ECO:0007669"/>
    <property type="project" value="InterPro"/>
</dbReference>
<dbReference type="InterPro" id="IPR018779">
    <property type="entry name" value="RecJ_C"/>
</dbReference>
<dbReference type="PANTHER" id="PTHR30255">
    <property type="entry name" value="SINGLE-STRANDED-DNA-SPECIFIC EXONUCLEASE RECJ"/>
    <property type="match status" value="1"/>
</dbReference>
<gene>
    <name evidence="10" type="ORF">FC64_GL000592</name>
</gene>
<evidence type="ECO:0000256" key="3">
    <source>
        <dbReference type="ARBA" id="ARBA00022722"/>
    </source>
</evidence>
<dbReference type="Pfam" id="PF01368">
    <property type="entry name" value="DHH"/>
    <property type="match status" value="1"/>
</dbReference>
<keyword evidence="3" id="KW-0540">Nuclease</keyword>
<evidence type="ECO:0000256" key="5">
    <source>
        <dbReference type="ARBA" id="ARBA00022839"/>
    </source>
</evidence>
<dbReference type="InterPro" id="IPR004610">
    <property type="entry name" value="RecJ"/>
</dbReference>
<dbReference type="InterPro" id="IPR003156">
    <property type="entry name" value="DHHA1_dom"/>
</dbReference>
<evidence type="ECO:0000256" key="1">
    <source>
        <dbReference type="ARBA" id="ARBA00005915"/>
    </source>
</evidence>
<comment type="similarity">
    <text evidence="1">Belongs to the RecJ family.</text>
</comment>
<feature type="domain" description="RecJ OB" evidence="9">
    <location>
        <begin position="456"/>
        <end position="563"/>
    </location>
</feature>
<dbReference type="Gene3D" id="3.10.310.30">
    <property type="match status" value="1"/>
</dbReference>
<keyword evidence="11" id="KW-1185">Reference proteome</keyword>
<dbReference type="Pfam" id="PF10141">
    <property type="entry name" value="ssDNA-exonuc_C"/>
    <property type="match status" value="1"/>
</dbReference>
<evidence type="ECO:0000313" key="10">
    <source>
        <dbReference type="EMBL" id="KRM53309.1"/>
    </source>
</evidence>
<dbReference type="InterPro" id="IPR041122">
    <property type="entry name" value="RecJ_OB"/>
</dbReference>
<protein>
    <recommendedName>
        <fullName evidence="2">Single-stranded-DNA-specific exonuclease RecJ</fullName>
    </recommendedName>
</protein>
<dbReference type="Pfam" id="PF02272">
    <property type="entry name" value="DHHA1"/>
    <property type="match status" value="1"/>
</dbReference>
<feature type="domain" description="DDH" evidence="6">
    <location>
        <begin position="84"/>
        <end position="228"/>
    </location>
</feature>
<evidence type="ECO:0000259" key="7">
    <source>
        <dbReference type="Pfam" id="PF02272"/>
    </source>
</evidence>
<dbReference type="STRING" id="1423820.FC64_GL000592"/>
<accession>A0A0R1ZEY2</accession>
<dbReference type="SUPFAM" id="SSF64182">
    <property type="entry name" value="DHH phosphoesterases"/>
    <property type="match status" value="1"/>
</dbReference>
<dbReference type="PANTHER" id="PTHR30255:SF2">
    <property type="entry name" value="SINGLE-STRANDED-DNA-SPECIFIC EXONUCLEASE RECJ"/>
    <property type="match status" value="1"/>
</dbReference>
<evidence type="ECO:0000256" key="4">
    <source>
        <dbReference type="ARBA" id="ARBA00022801"/>
    </source>
</evidence>
<evidence type="ECO:0000256" key="2">
    <source>
        <dbReference type="ARBA" id="ARBA00019841"/>
    </source>
</evidence>
<evidence type="ECO:0000313" key="11">
    <source>
        <dbReference type="Proteomes" id="UP000051291"/>
    </source>
</evidence>
<dbReference type="RefSeq" id="WP_057906088.1">
    <property type="nucleotide sequence ID" value="NZ_AYYZ01000004.1"/>
</dbReference>
<dbReference type="GO" id="GO:0006310">
    <property type="term" value="P:DNA recombination"/>
    <property type="evidence" value="ECO:0007669"/>
    <property type="project" value="InterPro"/>
</dbReference>
<dbReference type="GO" id="GO:0008409">
    <property type="term" value="F:5'-3' exonuclease activity"/>
    <property type="evidence" value="ECO:0007669"/>
    <property type="project" value="InterPro"/>
</dbReference>
<dbReference type="PATRIC" id="fig|1423820.4.peg.600"/>
<dbReference type="EMBL" id="AYYZ01000004">
    <property type="protein sequence ID" value="KRM53309.1"/>
    <property type="molecule type" value="Genomic_DNA"/>
</dbReference>
<dbReference type="InterPro" id="IPR038763">
    <property type="entry name" value="DHH_sf"/>
</dbReference>
<name>A0A0R1ZEY2_9LACO</name>
<sequence>MITSNYDWKLAVSKLDDGQINELAQTLHHSPLLIKILAQRGLENANQIKDFLEPQGQHVHDPYLLYDMEKAIDRIQQAIIENQKIFIYGDYDADGITSTAVMYETLLQLGANVHYFVPDRFKDGYGPNLSEYQNLEKQGMQLLVTVDNGVSGYDEVQYLMDKGIDVIITDHHELPAKLPPAYAIVHPMHPKGNYPFKGLAGVGVAFKVACALLDDIPQEELDLVAIGTVADVMSLTDENRDLVSFGIEELKTTMRPGLSALLEVTKTKPDEIDSDTIGFTIAPRLNSLGRLENASLGVKLLTTLDETEAAQLAQHTHDLNQQRQTLVATITKEAEQILNQTGQSHLVNVIAGKNWHEGVLGIVASRITEETKRPTIVLTLTEDNLYKGSGRSVEGFNLFEAFDSHRKLFESFGGHAQACGLSIKPDNLAGFQVIADQEAENQHFKGDKRPVLEINEELPAASISLDLINELNLLAPFGCDNPRPVFKITGIQNPQLKVMGDQGQHFRIDFQTGHGSLAGVKFNASPAEIHQLQAEHLDGIAIVGELTVNRWQGRTTPQIQICDLKDETGNEVNDFKLKVIDQRFISSPNKFNSEFVYGFFNVKLLKQVAAQVASNIKLISLNDQVPITGDTLVIVDCPPSIAAFESLIDRLQVKQIVLKCYTQHNIASKPLPSRQDFGKLYRFTSTHHDVDLRKDLEKLANYLNFDKESLVFMIQVFSEAKFVKIKNGLLTGTPSNQRIELTKTKRYQARVAQIQAQQLFLNAKTADLLKRLDLTI</sequence>
<dbReference type="InterPro" id="IPR001667">
    <property type="entry name" value="DDH_dom"/>
</dbReference>